<feature type="compositionally biased region" description="Low complexity" evidence="10">
    <location>
        <begin position="516"/>
        <end position="556"/>
    </location>
</feature>
<dbReference type="Pfam" id="PF02949">
    <property type="entry name" value="7tm_6"/>
    <property type="match status" value="1"/>
</dbReference>
<name>A0A195CKJ3_9HYME</name>
<dbReference type="InterPro" id="IPR055355">
    <property type="entry name" value="ZP-C"/>
</dbReference>
<keyword evidence="9" id="KW-0807">Transducer</keyword>
<dbReference type="GO" id="GO:0004984">
    <property type="term" value="F:olfactory receptor activity"/>
    <property type="evidence" value="ECO:0007669"/>
    <property type="project" value="InterPro"/>
</dbReference>
<evidence type="ECO:0000256" key="8">
    <source>
        <dbReference type="ARBA" id="ARBA00023170"/>
    </source>
</evidence>
<dbReference type="Gene3D" id="2.60.40.4100">
    <property type="entry name" value="Zona pellucida, ZP-C domain"/>
    <property type="match status" value="1"/>
</dbReference>
<evidence type="ECO:0000256" key="3">
    <source>
        <dbReference type="ARBA" id="ARBA00022692"/>
    </source>
</evidence>
<evidence type="ECO:0000256" key="5">
    <source>
        <dbReference type="ARBA" id="ARBA00022989"/>
    </source>
</evidence>
<dbReference type="AlphaFoldDB" id="A0A195CKJ3"/>
<feature type="transmembrane region" description="Helical" evidence="11">
    <location>
        <begin position="31"/>
        <end position="54"/>
    </location>
</feature>
<feature type="transmembrane region" description="Helical" evidence="11">
    <location>
        <begin position="98"/>
        <end position="117"/>
    </location>
</feature>
<feature type="compositionally biased region" description="Low complexity" evidence="10">
    <location>
        <begin position="578"/>
        <end position="599"/>
    </location>
</feature>
<dbReference type="PANTHER" id="PTHR46560">
    <property type="entry name" value="CYPHER, ISOFORM B"/>
    <property type="match status" value="1"/>
</dbReference>
<keyword evidence="7" id="KW-1015">Disulfide bond</keyword>
<dbReference type="GO" id="GO:0016020">
    <property type="term" value="C:membrane"/>
    <property type="evidence" value="ECO:0007669"/>
    <property type="project" value="UniProtKB-SubCell"/>
</dbReference>
<dbReference type="GO" id="GO:0005549">
    <property type="term" value="F:odorant binding"/>
    <property type="evidence" value="ECO:0007669"/>
    <property type="project" value="InterPro"/>
</dbReference>
<evidence type="ECO:0000256" key="11">
    <source>
        <dbReference type="SAM" id="Phobius"/>
    </source>
</evidence>
<evidence type="ECO:0000256" key="2">
    <source>
        <dbReference type="ARBA" id="ARBA00022606"/>
    </source>
</evidence>
<dbReference type="STRING" id="456900.A0A195CKJ3"/>
<dbReference type="InterPro" id="IPR056953">
    <property type="entry name" value="CUT_N"/>
</dbReference>
<evidence type="ECO:0000256" key="7">
    <source>
        <dbReference type="ARBA" id="ARBA00023157"/>
    </source>
</evidence>
<dbReference type="InterPro" id="IPR001507">
    <property type="entry name" value="ZP_dom"/>
</dbReference>
<evidence type="ECO:0000256" key="9">
    <source>
        <dbReference type="ARBA" id="ARBA00023224"/>
    </source>
</evidence>
<evidence type="ECO:0000313" key="13">
    <source>
        <dbReference type="EMBL" id="KYN01250.1"/>
    </source>
</evidence>
<keyword evidence="4" id="KW-0552">Olfaction</keyword>
<accession>A0A195CKJ3</accession>
<protein>
    <recommendedName>
        <fullName evidence="12">ZP domain-containing protein</fullName>
    </recommendedName>
</protein>
<feature type="region of interest" description="Disordered" evidence="10">
    <location>
        <begin position="516"/>
        <end position="627"/>
    </location>
</feature>
<evidence type="ECO:0000256" key="1">
    <source>
        <dbReference type="ARBA" id="ARBA00004141"/>
    </source>
</evidence>
<dbReference type="Pfam" id="PF00100">
    <property type="entry name" value="Zona_pellucida"/>
    <property type="match status" value="1"/>
</dbReference>
<proteinExistence type="predicted"/>
<gene>
    <name evidence="13" type="ORF">ALC62_07869</name>
</gene>
<evidence type="ECO:0000256" key="4">
    <source>
        <dbReference type="ARBA" id="ARBA00022725"/>
    </source>
</evidence>
<dbReference type="InterPro" id="IPR042235">
    <property type="entry name" value="ZP-C_dom"/>
</dbReference>
<feature type="compositionally biased region" description="Low complexity" evidence="10">
    <location>
        <begin position="404"/>
        <end position="413"/>
    </location>
</feature>
<comment type="subcellular location">
    <subcellularLocation>
        <location evidence="1">Membrane</location>
        <topology evidence="1">Multi-pass membrane protein</topology>
    </subcellularLocation>
</comment>
<feature type="region of interest" description="Disordered" evidence="10">
    <location>
        <begin position="402"/>
        <end position="421"/>
    </location>
</feature>
<keyword evidence="6 11" id="KW-0472">Membrane</keyword>
<dbReference type="PANTHER" id="PTHR46560:SF4">
    <property type="entry name" value="DUSKY"/>
    <property type="match status" value="1"/>
</dbReference>
<dbReference type="PROSITE" id="PS51034">
    <property type="entry name" value="ZP_2"/>
    <property type="match status" value="1"/>
</dbReference>
<feature type="domain" description="ZP" evidence="12">
    <location>
        <begin position="683"/>
        <end position="934"/>
    </location>
</feature>
<evidence type="ECO:0000313" key="14">
    <source>
        <dbReference type="Proteomes" id="UP000078542"/>
    </source>
</evidence>
<dbReference type="Gene3D" id="2.60.40.3210">
    <property type="entry name" value="Zona pellucida, ZP-N domain"/>
    <property type="match status" value="1"/>
</dbReference>
<feature type="transmembrane region" description="Helical" evidence="11">
    <location>
        <begin position="161"/>
        <end position="182"/>
    </location>
</feature>
<evidence type="ECO:0000256" key="10">
    <source>
        <dbReference type="SAM" id="MobiDB-lite"/>
    </source>
</evidence>
<dbReference type="GO" id="GO:0007165">
    <property type="term" value="P:signal transduction"/>
    <property type="evidence" value="ECO:0007669"/>
    <property type="project" value="UniProtKB-KW"/>
</dbReference>
<reference evidence="13 14" key="1">
    <citation type="submission" date="2016-03" db="EMBL/GenBank/DDBJ databases">
        <title>Cyphomyrmex costatus WGS genome.</title>
        <authorList>
            <person name="Nygaard S."/>
            <person name="Hu H."/>
            <person name="Boomsma J."/>
            <person name="Zhang G."/>
        </authorList>
    </citation>
    <scope>NUCLEOTIDE SEQUENCE [LARGE SCALE GENOMIC DNA]</scope>
    <source>
        <strain evidence="13">MS0001</strain>
        <tissue evidence="13">Whole body</tissue>
    </source>
</reference>
<dbReference type="Pfam" id="PF25057">
    <property type="entry name" value="CUT_N"/>
    <property type="match status" value="1"/>
</dbReference>
<evidence type="ECO:0000256" key="6">
    <source>
        <dbReference type="ARBA" id="ARBA00023136"/>
    </source>
</evidence>
<keyword evidence="8" id="KW-0675">Receptor</keyword>
<dbReference type="EMBL" id="KQ977622">
    <property type="protein sequence ID" value="KYN01250.1"/>
    <property type="molecule type" value="Genomic_DNA"/>
</dbReference>
<keyword evidence="5 11" id="KW-1133">Transmembrane helix</keyword>
<keyword evidence="3 11" id="KW-0812">Transmembrane</keyword>
<keyword evidence="14" id="KW-1185">Reference proteome</keyword>
<dbReference type="SMART" id="SM00241">
    <property type="entry name" value="ZP"/>
    <property type="match status" value="1"/>
</dbReference>
<dbReference type="Proteomes" id="UP000078542">
    <property type="component" value="Unassembled WGS sequence"/>
</dbReference>
<feature type="transmembrane region" description="Helical" evidence="11">
    <location>
        <begin position="66"/>
        <end position="86"/>
    </location>
</feature>
<dbReference type="InterPro" id="IPR004117">
    <property type="entry name" value="7tm6_olfct_rcpt"/>
</dbReference>
<evidence type="ECO:0000259" key="12">
    <source>
        <dbReference type="PROSITE" id="PS51034"/>
    </source>
</evidence>
<sequence>MLNNLFEEELTRNKKVQTVVFSALRKTCTMAYGYFLVSSLLILGYFTPPYFLIIRGLLHSHLTTNFTLPVSGGYGYFWTVPTNLLYHLHLLFETSCSLSLITAYSVDTAFGFYVYQFSSTMRAMSFRLMNPLPTEKFLDLLRMCVEKHQRLMRCRDTLEHVYGPIVFWHVISNAVLLCALIYNVTTFSDFNNLYIFVSYALIKLLQTFTYSWYGTILTSAAEDFRNGIYFGEWLNSNLSRHVRTNVVLIMMQKPITVSAFYSPVCITMFTNNFQFGGGTVLVSTHPSQEKASRSLRASGFAEGFSQPSGFSEFSKSSRSPRVSGFARIPETESVSSTVRRQSDPNVYLSAFGNQQPLGKQPFQVKNSQKRDEINYTIRPSSISTPLNINFSTFEQPPSIPYSIKSNSQQSSKNVPQNFNGSTFYNPQSNQLQRVLLPLNCSKSSTTCVTPQTLIFSLPNSKSQSTSKTGKQLVIRNPTDDILDSGNVNLVRFSADAFVNPNIQIATGSHILELSSQSSGPLQLSGPSSTSGFSGFSGSSQSSGFSGSSEFSRPSVSLRPSGLSGITKPSGLPGFVVPPGSLRPSGSSELPESSGFSELSKPLDFSGLTESLGPSITSTTTRRPISPFTTQNKIGISTVSNVPTAQAGPQTPETETSFSSLDTGEIQTDDDFNHPPHIHSINVECSKTMMTINIEFNRVFNGIIYSKGYYTNPECNYVEQNSSSTQYSFTVNLDSCGTQFINDFTSSGQAYLENVLVLQNEPSVQEVWDTVQRVRCLWKENINKALRVNLLVDMLKQEIIAFNGDTAIAKLDVQIGKGPFAPTVNRPIQIGETLTLVISVEGDPDFDLQVRDCVARNEISTNILQLTDERGCILKPKLFGAFQKTKDTANTGASIIAYAFFQAFKFPDVLDLFIECNVELCKINCEPCPEANQQIEPGRRRRSLMYASPSNNLTNSVLLSDAVRVGRHFKVIMVDDLNTESSQRNSC</sequence>
<feature type="compositionally biased region" description="Low complexity" evidence="10">
    <location>
        <begin position="613"/>
        <end position="627"/>
    </location>
</feature>
<organism evidence="13 14">
    <name type="scientific">Cyphomyrmex costatus</name>
    <dbReference type="NCBI Taxonomy" id="456900"/>
    <lineage>
        <taxon>Eukaryota</taxon>
        <taxon>Metazoa</taxon>
        <taxon>Ecdysozoa</taxon>
        <taxon>Arthropoda</taxon>
        <taxon>Hexapoda</taxon>
        <taxon>Insecta</taxon>
        <taxon>Pterygota</taxon>
        <taxon>Neoptera</taxon>
        <taxon>Endopterygota</taxon>
        <taxon>Hymenoptera</taxon>
        <taxon>Apocrita</taxon>
        <taxon>Aculeata</taxon>
        <taxon>Formicoidea</taxon>
        <taxon>Formicidae</taxon>
        <taxon>Myrmicinae</taxon>
        <taxon>Cyphomyrmex</taxon>
    </lineage>
</organism>
<keyword evidence="2" id="KW-0716">Sensory transduction</keyword>